<comment type="subcellular location">
    <subcellularLocation>
        <location evidence="2">Secreted</location>
    </subcellularLocation>
</comment>
<dbReference type="GO" id="GO:0005576">
    <property type="term" value="C:extracellular region"/>
    <property type="evidence" value="ECO:0007669"/>
    <property type="project" value="UniProtKB-SubCell"/>
</dbReference>
<feature type="domain" description="Rhamnogalacturonan lyase" evidence="10">
    <location>
        <begin position="416"/>
        <end position="472"/>
    </location>
</feature>
<dbReference type="EC" id="4.2.2.23" evidence="4"/>
<keyword evidence="7" id="KW-0456">Lyase</keyword>
<dbReference type="InterPro" id="IPR008979">
    <property type="entry name" value="Galactose-bd-like_sf"/>
</dbReference>
<keyword evidence="6 8" id="KW-0732">Signal</keyword>
<evidence type="ECO:0000256" key="8">
    <source>
        <dbReference type="SAM" id="SignalP"/>
    </source>
</evidence>
<dbReference type="CDD" id="cd10317">
    <property type="entry name" value="RGL4_C"/>
    <property type="match status" value="1"/>
</dbReference>
<dbReference type="RefSeq" id="WP_173415414.1">
    <property type="nucleotide sequence ID" value="NZ_CP054139.1"/>
</dbReference>
<dbReference type="Proteomes" id="UP000505355">
    <property type="component" value="Chromosome"/>
</dbReference>
<dbReference type="Gene3D" id="2.60.40.1120">
    <property type="entry name" value="Carboxypeptidase-like, regulatory domain"/>
    <property type="match status" value="1"/>
</dbReference>
<dbReference type="PANTHER" id="PTHR32018">
    <property type="entry name" value="RHAMNOGALACTURONATE LYASE FAMILY PROTEIN"/>
    <property type="match status" value="1"/>
</dbReference>
<comment type="catalytic activity">
    <reaction evidence="1">
        <text>Endotype eliminative cleavage of L-alpha-rhamnopyranosyl-(1-&gt;4)-alpha-D-galactopyranosyluronic acid bonds of rhamnogalacturonan I domains in ramified hairy regions of pectin leaving L-rhamnopyranose at the reducing end and 4-deoxy-4,5-unsaturated D-galactopyranosyluronic acid at the non-reducing end.</text>
        <dbReference type="EC" id="4.2.2.23"/>
    </reaction>
</comment>
<accession>A0A7D4UKK8</accession>
<dbReference type="SUPFAM" id="SSF74650">
    <property type="entry name" value="Galactose mutarotase-like"/>
    <property type="match status" value="1"/>
</dbReference>
<keyword evidence="5" id="KW-0964">Secreted</keyword>
<evidence type="ECO:0000259" key="10">
    <source>
        <dbReference type="Pfam" id="PF14686"/>
    </source>
</evidence>
<evidence type="ECO:0000256" key="6">
    <source>
        <dbReference type="ARBA" id="ARBA00022729"/>
    </source>
</evidence>
<evidence type="ECO:0000256" key="4">
    <source>
        <dbReference type="ARBA" id="ARBA00012437"/>
    </source>
</evidence>
<dbReference type="InterPro" id="IPR013784">
    <property type="entry name" value="Carb-bd-like_fold"/>
</dbReference>
<reference evidence="11 12" key="1">
    <citation type="submission" date="2020-05" db="EMBL/GenBank/DDBJ databases">
        <title>Mucilaginibacter mali sp. nov.</title>
        <authorList>
            <person name="Kim H.S."/>
            <person name="Lee K.C."/>
            <person name="Suh M.K."/>
            <person name="Kim J.-S."/>
            <person name="Han K.-I."/>
            <person name="Eom M.K."/>
            <person name="Shin Y.K."/>
            <person name="Lee J.-S."/>
        </authorList>
    </citation>
    <scope>NUCLEOTIDE SEQUENCE [LARGE SCALE GENOMIC DNA]</scope>
    <source>
        <strain evidence="11 12">G2-14</strain>
    </source>
</reference>
<feature type="chain" id="PRO_5028966915" description="rhamnogalacturonan endolyase" evidence="8">
    <location>
        <begin position="33"/>
        <end position="670"/>
    </location>
</feature>
<evidence type="ECO:0000256" key="3">
    <source>
        <dbReference type="ARBA" id="ARBA00010418"/>
    </source>
</evidence>
<dbReference type="InterPro" id="IPR029413">
    <property type="entry name" value="RG-lyase_II"/>
</dbReference>
<evidence type="ECO:0000256" key="2">
    <source>
        <dbReference type="ARBA" id="ARBA00004613"/>
    </source>
</evidence>
<evidence type="ECO:0000256" key="1">
    <source>
        <dbReference type="ARBA" id="ARBA00001324"/>
    </source>
</evidence>
<dbReference type="Gene3D" id="2.60.120.260">
    <property type="entry name" value="Galactose-binding domain-like"/>
    <property type="match status" value="1"/>
</dbReference>
<dbReference type="InterPro" id="IPR011013">
    <property type="entry name" value="Gal_mutarotase_sf_dom"/>
</dbReference>
<dbReference type="PANTHER" id="PTHR32018:SF1">
    <property type="entry name" value="RHAMNOGALACTURONAN ENDOLYASE"/>
    <property type="match status" value="1"/>
</dbReference>
<dbReference type="GO" id="GO:0102210">
    <property type="term" value="F:rhamnogalacturonan endolyase activity"/>
    <property type="evidence" value="ECO:0007669"/>
    <property type="project" value="UniProtKB-EC"/>
</dbReference>
<keyword evidence="12" id="KW-1185">Reference proteome</keyword>
<dbReference type="InterPro" id="IPR029411">
    <property type="entry name" value="RG-lyase_III"/>
</dbReference>
<dbReference type="Pfam" id="PF14686">
    <property type="entry name" value="fn3_3"/>
    <property type="match status" value="1"/>
</dbReference>
<proteinExistence type="inferred from homology"/>
<gene>
    <name evidence="11" type="ORF">HQ865_13600</name>
</gene>
<feature type="signal peptide" evidence="8">
    <location>
        <begin position="1"/>
        <end position="32"/>
    </location>
</feature>
<evidence type="ECO:0000313" key="12">
    <source>
        <dbReference type="Proteomes" id="UP000505355"/>
    </source>
</evidence>
<protein>
    <recommendedName>
        <fullName evidence="4">rhamnogalacturonan endolyase</fullName>
        <ecNumber evidence="4">4.2.2.23</ecNumber>
    </recommendedName>
</protein>
<dbReference type="AlphaFoldDB" id="A0A7D4UKK8"/>
<dbReference type="EMBL" id="CP054139">
    <property type="protein sequence ID" value="QKJ30742.1"/>
    <property type="molecule type" value="Genomic_DNA"/>
</dbReference>
<evidence type="ECO:0000259" key="9">
    <source>
        <dbReference type="Pfam" id="PF14683"/>
    </source>
</evidence>
<dbReference type="Pfam" id="PF14683">
    <property type="entry name" value="CBM-like"/>
    <property type="match status" value="1"/>
</dbReference>
<dbReference type="SUPFAM" id="SSF49785">
    <property type="entry name" value="Galactose-binding domain-like"/>
    <property type="match status" value="1"/>
</dbReference>
<dbReference type="KEGG" id="mmab:HQ865_13600"/>
<name>A0A7D4UKK8_9SPHI</name>
<sequence>MKNLSFKTKLKKHVSFGLLVVLAAAGSLLSLAFTSGGHKVSADAKVTLTEDAETYTMDNGIVKVRVSKVSGNLVSFRYKDMEMFERAPAPEMVVEAKGDGPANNPNWKAPVITGVSNGYWSHDVVGVKGSAPAMPSVTIDPAKNGGEMAEVSTKANSMGRKMGTGPGTTKDGDLTVDIEIRYTLLRGASGVYTYCTFNHPAEYPLGIFGEARYCAKLAPFFDWVSIDKEVNHEYKKTTFVGDKYVYTTNPTLNRAWGWSSTEKKVGLFFINPSMEYISGGPTKFELTGHLNTDANAAPCVLNYWRSSHYGAAEANIATGEEWHKTIGPFFIYANAGDGPDAIYADARAQAVKEAAKWPFNWVNGVDYPKAKDRSTVKGQLIVKDVKKITDFQNFEVGLTHGDYISARANPEPKIITNWQRDAKYYQFWVKGNADGTFTIPNVREGKYVLYAFTNNVLGEYMKSDIVVEKGKPLNLGKLEWTPVRKGRQVWDIGIPNRNASEFRGGDQRRDPAISLKYPQLFPNDVTYVVGKSDYSKDWFYQHIPHNTDPNARVVPFSGVQGAPGNATPYTIQFDMPSAPTGKAYLRFAICGTGARSADVEINGQPAGKLQNLLTDGLITRHGESGLWYEREVDFDASLMKKGTNILKITMPAGPVNNGLVYDYIRLELAD</sequence>
<evidence type="ECO:0000256" key="7">
    <source>
        <dbReference type="ARBA" id="ARBA00023239"/>
    </source>
</evidence>
<dbReference type="InterPro" id="IPR051850">
    <property type="entry name" value="Polysacch_Lyase_4"/>
</dbReference>
<dbReference type="SUPFAM" id="SSF49452">
    <property type="entry name" value="Starch-binding domain-like"/>
    <property type="match status" value="1"/>
</dbReference>
<organism evidence="11 12">
    <name type="scientific">Mucilaginibacter mali</name>
    <dbReference type="NCBI Taxonomy" id="2740462"/>
    <lineage>
        <taxon>Bacteria</taxon>
        <taxon>Pseudomonadati</taxon>
        <taxon>Bacteroidota</taxon>
        <taxon>Sphingobacteriia</taxon>
        <taxon>Sphingobacteriales</taxon>
        <taxon>Sphingobacteriaceae</taxon>
        <taxon>Mucilaginibacter</taxon>
    </lineage>
</organism>
<evidence type="ECO:0000313" key="11">
    <source>
        <dbReference type="EMBL" id="QKJ30742.1"/>
    </source>
</evidence>
<evidence type="ECO:0000256" key="5">
    <source>
        <dbReference type="ARBA" id="ARBA00022525"/>
    </source>
</evidence>
<dbReference type="GO" id="GO:0030246">
    <property type="term" value="F:carbohydrate binding"/>
    <property type="evidence" value="ECO:0007669"/>
    <property type="project" value="InterPro"/>
</dbReference>
<feature type="domain" description="Rhamnogalacturonan lyase" evidence="9">
    <location>
        <begin position="489"/>
        <end position="666"/>
    </location>
</feature>
<comment type="similarity">
    <text evidence="3">Belongs to the polysaccharide lyase 4 family.</text>
</comment>
<dbReference type="GO" id="GO:0005975">
    <property type="term" value="P:carbohydrate metabolic process"/>
    <property type="evidence" value="ECO:0007669"/>
    <property type="project" value="InterPro"/>
</dbReference>
<dbReference type="CDD" id="cd10316">
    <property type="entry name" value="RGL4_M"/>
    <property type="match status" value="1"/>
</dbReference>